<keyword evidence="1" id="KW-0742">SOS response</keyword>
<sequence length="175" mass="19161">MDCDKCGKPAKVHLTQLVGGQVKKIALCNECAKESGVTDPAGFALADLLLAPGASASAPASAPLAPRPPTSGRQCPECGFTLEDLQRVRRFGCGTCYETFRHEVDQMIRGMHKGPEHRGKVPDGLYEQQQRRQRLEELRNRLEAAVEAENYEEAAGLRDQIRELEGSSPEAEKQS</sequence>
<keyword evidence="1" id="KW-0227">DNA damage</keyword>
<proteinExistence type="predicted"/>
<dbReference type="GO" id="GO:0005507">
    <property type="term" value="F:copper ion binding"/>
    <property type="evidence" value="ECO:0007669"/>
    <property type="project" value="TreeGrafter"/>
</dbReference>
<dbReference type="Proteomes" id="UP000557717">
    <property type="component" value="Unassembled WGS sequence"/>
</dbReference>
<dbReference type="PIRSF" id="PIRSF015034">
    <property type="entry name" value="YacH"/>
    <property type="match status" value="1"/>
</dbReference>
<dbReference type="GO" id="GO:0050897">
    <property type="term" value="F:cobalt ion binding"/>
    <property type="evidence" value="ECO:0007669"/>
    <property type="project" value="TreeGrafter"/>
</dbReference>
<dbReference type="InterPro" id="IPR001943">
    <property type="entry name" value="UVR_dom"/>
</dbReference>
<accession>A0A840V462</accession>
<dbReference type="RefSeq" id="WP_184019259.1">
    <property type="nucleotide sequence ID" value="NZ_JACHFD010000012.1"/>
</dbReference>
<feature type="domain" description="UVR" evidence="3">
    <location>
        <begin position="132"/>
        <end position="167"/>
    </location>
</feature>
<dbReference type="InterPro" id="IPR036876">
    <property type="entry name" value="UVR_dom_sf"/>
</dbReference>
<dbReference type="Gene3D" id="4.10.860.10">
    <property type="entry name" value="UVR domain"/>
    <property type="match status" value="1"/>
</dbReference>
<dbReference type="GO" id="GO:0016301">
    <property type="term" value="F:kinase activity"/>
    <property type="evidence" value="ECO:0007669"/>
    <property type="project" value="UniProtKB-KW"/>
</dbReference>
<keyword evidence="4" id="KW-0418">Kinase</keyword>
<evidence type="ECO:0000259" key="3">
    <source>
        <dbReference type="PROSITE" id="PS50151"/>
    </source>
</evidence>
<dbReference type="SUPFAM" id="SSF46600">
    <property type="entry name" value="C-terminal UvrC-binding domain of UvrB"/>
    <property type="match status" value="1"/>
</dbReference>
<dbReference type="PANTHER" id="PTHR38430">
    <property type="entry name" value="PROTEIN-ARGININE KINASE ACTIVATOR PROTEIN"/>
    <property type="match status" value="1"/>
</dbReference>
<dbReference type="Pfam" id="PF02151">
    <property type="entry name" value="UVR"/>
    <property type="match status" value="1"/>
</dbReference>
<dbReference type="EMBL" id="JACHFD010000012">
    <property type="protein sequence ID" value="MBB5352323.1"/>
    <property type="molecule type" value="Genomic_DNA"/>
</dbReference>
<organism evidence="4 5">
    <name type="scientific">Haloferula luteola</name>
    <dbReference type="NCBI Taxonomy" id="595692"/>
    <lineage>
        <taxon>Bacteria</taxon>
        <taxon>Pseudomonadati</taxon>
        <taxon>Verrucomicrobiota</taxon>
        <taxon>Verrucomicrobiia</taxon>
        <taxon>Verrucomicrobiales</taxon>
        <taxon>Verrucomicrobiaceae</taxon>
        <taxon>Haloferula</taxon>
    </lineage>
</organism>
<dbReference type="GO" id="GO:1990169">
    <property type="term" value="P:stress response to copper ion"/>
    <property type="evidence" value="ECO:0007669"/>
    <property type="project" value="TreeGrafter"/>
</dbReference>
<evidence type="ECO:0000313" key="5">
    <source>
        <dbReference type="Proteomes" id="UP000557717"/>
    </source>
</evidence>
<reference evidence="4 5" key="1">
    <citation type="submission" date="2020-08" db="EMBL/GenBank/DDBJ databases">
        <title>Genomic Encyclopedia of Type Strains, Phase IV (KMG-IV): sequencing the most valuable type-strain genomes for metagenomic binning, comparative biology and taxonomic classification.</title>
        <authorList>
            <person name="Goeker M."/>
        </authorList>
    </citation>
    <scope>NUCLEOTIDE SEQUENCE [LARGE SCALE GENOMIC DNA]</scope>
    <source>
        <strain evidence="4 5">YC6886</strain>
    </source>
</reference>
<dbReference type="GO" id="GO:0009432">
    <property type="term" value="P:SOS response"/>
    <property type="evidence" value="ECO:0007669"/>
    <property type="project" value="UniProtKB-KW"/>
</dbReference>
<feature type="region of interest" description="Disordered" evidence="2">
    <location>
        <begin position="112"/>
        <end position="132"/>
    </location>
</feature>
<gene>
    <name evidence="4" type="ORF">HNR46_002568</name>
</gene>
<dbReference type="GO" id="GO:1990170">
    <property type="term" value="P:stress response to cadmium ion"/>
    <property type="evidence" value="ECO:0007669"/>
    <property type="project" value="TreeGrafter"/>
</dbReference>
<evidence type="ECO:0000313" key="4">
    <source>
        <dbReference type="EMBL" id="MBB5352323.1"/>
    </source>
</evidence>
<evidence type="ECO:0000256" key="1">
    <source>
        <dbReference type="ARBA" id="ARBA00023236"/>
    </source>
</evidence>
<dbReference type="InterPro" id="IPR025542">
    <property type="entry name" value="YacH"/>
</dbReference>
<comment type="caution">
    <text evidence="4">The sequence shown here is derived from an EMBL/GenBank/DDBJ whole genome shotgun (WGS) entry which is preliminary data.</text>
</comment>
<dbReference type="PANTHER" id="PTHR38430:SF1">
    <property type="entry name" value="PROTEIN-ARGININE KINASE ACTIVATOR PROTEIN"/>
    <property type="match status" value="1"/>
</dbReference>
<protein>
    <submittedName>
        <fullName evidence="4">Protein arginine kinase activator</fullName>
    </submittedName>
</protein>
<dbReference type="GO" id="GO:0046870">
    <property type="term" value="F:cadmium ion binding"/>
    <property type="evidence" value="ECO:0007669"/>
    <property type="project" value="TreeGrafter"/>
</dbReference>
<name>A0A840V462_9BACT</name>
<dbReference type="AlphaFoldDB" id="A0A840V462"/>
<dbReference type="PROSITE" id="PS50151">
    <property type="entry name" value="UVR"/>
    <property type="match status" value="1"/>
</dbReference>
<keyword evidence="4" id="KW-0808">Transferase</keyword>
<evidence type="ECO:0000256" key="2">
    <source>
        <dbReference type="SAM" id="MobiDB-lite"/>
    </source>
</evidence>
<keyword evidence="5" id="KW-1185">Reference proteome</keyword>
<dbReference type="GO" id="GO:0008270">
    <property type="term" value="F:zinc ion binding"/>
    <property type="evidence" value="ECO:0007669"/>
    <property type="project" value="TreeGrafter"/>
</dbReference>